<dbReference type="AlphaFoldDB" id="A0A3R7DF21"/>
<dbReference type="GO" id="GO:0030643">
    <property type="term" value="P:intracellular phosphate ion homeostasis"/>
    <property type="evidence" value="ECO:0007669"/>
    <property type="project" value="InterPro"/>
</dbReference>
<comment type="caution">
    <text evidence="2">The sequence shown here is derived from an EMBL/GenBank/DDBJ whole genome shotgun (WGS) entry which is preliminary data.</text>
</comment>
<dbReference type="EMBL" id="RAPO01000001">
    <property type="protein sequence ID" value="RKD97583.1"/>
    <property type="molecule type" value="Genomic_DNA"/>
</dbReference>
<reference evidence="2 3" key="1">
    <citation type="submission" date="2018-09" db="EMBL/GenBank/DDBJ databases">
        <title>Genomic Encyclopedia of Archaeal and Bacterial Type Strains, Phase II (KMG-II): from individual species to whole genera.</title>
        <authorList>
            <person name="Goeker M."/>
        </authorList>
    </citation>
    <scope>NUCLEOTIDE SEQUENCE [LARGE SCALE GENOMIC DNA]</scope>
    <source>
        <strain evidence="2 3">DSM 13151</strain>
    </source>
</reference>
<dbReference type="Gene3D" id="1.20.58.220">
    <property type="entry name" value="Phosphate transport system protein phou homolog 2, domain 2"/>
    <property type="match status" value="1"/>
</dbReference>
<dbReference type="Pfam" id="PF01895">
    <property type="entry name" value="PhoU"/>
    <property type="match status" value="1"/>
</dbReference>
<evidence type="ECO:0000313" key="3">
    <source>
        <dbReference type="Proteomes" id="UP000283805"/>
    </source>
</evidence>
<name>A0A3R7DF21_9EURY</name>
<dbReference type="InterPro" id="IPR038078">
    <property type="entry name" value="PhoU-like_sf"/>
</dbReference>
<dbReference type="InterPro" id="IPR026022">
    <property type="entry name" value="PhoU_dom"/>
</dbReference>
<dbReference type="GO" id="GO:0045936">
    <property type="term" value="P:negative regulation of phosphate metabolic process"/>
    <property type="evidence" value="ECO:0007669"/>
    <property type="project" value="InterPro"/>
</dbReference>
<protein>
    <submittedName>
        <fullName evidence="2">Phosphate uptake regulator</fullName>
    </submittedName>
</protein>
<dbReference type="Proteomes" id="UP000283805">
    <property type="component" value="Unassembled WGS sequence"/>
</dbReference>
<dbReference type="PANTHER" id="PTHR42930">
    <property type="entry name" value="PHOSPHATE-SPECIFIC TRANSPORT SYSTEM ACCESSORY PROTEIN PHOU"/>
    <property type="match status" value="1"/>
</dbReference>
<dbReference type="OrthoDB" id="40991at2157"/>
<dbReference type="SUPFAM" id="SSF109755">
    <property type="entry name" value="PhoU-like"/>
    <property type="match status" value="1"/>
</dbReference>
<dbReference type="InterPro" id="IPR028366">
    <property type="entry name" value="PhoU"/>
</dbReference>
<dbReference type="RefSeq" id="WP_120243104.1">
    <property type="nucleotide sequence ID" value="NZ_RAPO01000001.1"/>
</dbReference>
<proteinExistence type="predicted"/>
<accession>A0A3R7DF21</accession>
<keyword evidence="3" id="KW-1185">Reference proteome</keyword>
<feature type="domain" description="PhoU" evidence="1">
    <location>
        <begin position="151"/>
        <end position="238"/>
    </location>
</feature>
<dbReference type="PANTHER" id="PTHR42930:SF6">
    <property type="entry name" value="PHOSPHATE REGULATORY PROTEIN-LIKE PROTEIN"/>
    <property type="match status" value="1"/>
</dbReference>
<organism evidence="2 3">
    <name type="scientific">Halopiger aswanensis</name>
    <dbReference type="NCBI Taxonomy" id="148449"/>
    <lineage>
        <taxon>Archaea</taxon>
        <taxon>Methanobacteriati</taxon>
        <taxon>Methanobacteriota</taxon>
        <taxon>Stenosarchaea group</taxon>
        <taxon>Halobacteria</taxon>
        <taxon>Halobacteriales</taxon>
        <taxon>Natrialbaceae</taxon>
        <taxon>Halopiger</taxon>
    </lineage>
</organism>
<evidence type="ECO:0000313" key="2">
    <source>
        <dbReference type="EMBL" id="RKD97583.1"/>
    </source>
</evidence>
<evidence type="ECO:0000259" key="1">
    <source>
        <dbReference type="Pfam" id="PF01895"/>
    </source>
</evidence>
<sequence>MAENRSPPDGWDPVERTVQLAGNSTFVVSLPKEWATDQGLEAGMSMYLYPHEDRLIAAPNSVADGNRSVTIDAAAIDDETVLRRTRAAYLAGVDRLSVANVDALENRTRRDLERLIGRLIGIEIADATAERLTATNLLDVSDVSLPQTIAQARQLALEMHADAITAVIEGDADLAEQVIDRDDDVDRLFAFVARGFHRGLEDVHEINRLGTDRTAAFRNYRIARQLERIADHAEGIATVATRQSGPPDAAFGDRLETVGTDARTVVERALSGETDRALETSAAVSETVAELDRQLYDRGDPNAYLYGRFLQHIRRTAAIGVNIAHATTESQIAD</sequence>
<gene>
    <name evidence="2" type="ORF">ATJ93_0572</name>
</gene>